<dbReference type="Gene3D" id="3.40.390.10">
    <property type="entry name" value="Collagenase (Catalytic Domain)"/>
    <property type="match status" value="1"/>
</dbReference>
<reference evidence="5" key="1">
    <citation type="submission" date="2024-06" db="EMBL/GenBank/DDBJ databases">
        <title>Caulobacter inopinatus, sp. nov.</title>
        <authorList>
            <person name="Donachie S.P."/>
        </authorList>
    </citation>
    <scope>NUCLEOTIDE SEQUENCE</scope>
    <source>
        <strain evidence="5">73W</strain>
    </source>
</reference>
<keyword evidence="5" id="KW-0482">Metalloprotease</keyword>
<feature type="domain" description="DUF5117" evidence="4">
    <location>
        <begin position="96"/>
        <end position="282"/>
    </location>
</feature>
<dbReference type="InterPro" id="IPR032534">
    <property type="entry name" value="EcxA_zinc-bd"/>
</dbReference>
<sequence>MGKRFLLAAAAATALLAASPQIALAQGAKSAAASSVERKEGLLPVLVDAQQGKVLLSLAKPDKDGVAGRYIYIAALKTGLGSAPIGLDKAALGEGRLLVFRRVGAKVVAEYENPKFRAEGAGPDEQAAARDSFAYSTVWAGKIEREEADGRLVVDVSSFLTRDVMGIANSLKQGGEGGFKQVADLSLVEANATKVFPDNVELEARLTFGSDTPGAEVRNIAPDAKLITLAVRHSLIRPPEPGFERRWWDQRSGGFGNIVNDYAAPLGDPIVRQLVSRFRLEKLDPSAPKSRVKKPIVFYIDRAAPEPIRTALKEGAAWWAKAFEEAGYIDAYKVEILPEGADPLDVRYNVVNWTNRATRGWSYGQAVTDPRTGEIIKGSVLLGSLRVRQDMMIFEALVGADKVGNGTPNDPVVAALARMRQLSAHEVGHSLGFAHNFSASTQGRFSVMDYPAPRLNLVDGQVDLSDAYGVGVGAWDEFIVDWMYGDPQRAHAKAAAQGGLRYTTDADARSGSAGQPWGSLWDDGSDPAAELVRMMGVRKAAVDSYGLKALHAGEGANELRRKFVPVYLLHRYQAEAAVKLVGGVDFAYSVKGDGREAATVVPAAHQRAALDALMLTLAPAALDVPENVQPYLSSGNSGDRDRQHEIEVLRTMGGPVFDPLVAADVAAGMTLSNLLDPTRINRVADQHRRDPGNLGVDEMTRRILAAAFDGPVPAGRLAEVRRRLQARTVFALAIAQNDPNVSPTAASIIAAQLGDLTKRLSAVKGGEAESAHGRWLAGLLSDRETLAPLLAQKRRTPATPPGMPIGGGESDWFGDL</sequence>
<keyword evidence="5" id="KW-0378">Hydrolase</keyword>
<dbReference type="AlphaFoldDB" id="A0AB39KVX1"/>
<accession>A0AB39KVX1</accession>
<dbReference type="PANTHER" id="PTHR38478:SF1">
    <property type="entry name" value="ZINC DEPENDENT METALLOPROTEASE DOMAIN LIPOPROTEIN"/>
    <property type="match status" value="1"/>
</dbReference>
<feature type="signal peptide" evidence="2">
    <location>
        <begin position="1"/>
        <end position="25"/>
    </location>
</feature>
<evidence type="ECO:0000313" key="5">
    <source>
        <dbReference type="EMBL" id="XDO97910.1"/>
    </source>
</evidence>
<keyword evidence="5" id="KW-0645">Protease</keyword>
<evidence type="ECO:0000259" key="3">
    <source>
        <dbReference type="Pfam" id="PF16313"/>
    </source>
</evidence>
<proteinExistence type="predicted"/>
<feature type="domain" description="EcxA zinc-binding" evidence="3">
    <location>
        <begin position="414"/>
        <end position="709"/>
    </location>
</feature>
<protein>
    <submittedName>
        <fullName evidence="5">Zinc-dependent metalloprotease</fullName>
    </submittedName>
</protein>
<dbReference type="CDD" id="cd04276">
    <property type="entry name" value="ZnMc_MMP_like_2"/>
    <property type="match status" value="1"/>
</dbReference>
<dbReference type="SUPFAM" id="SSF55486">
    <property type="entry name" value="Metalloproteases ('zincins'), catalytic domain"/>
    <property type="match status" value="1"/>
</dbReference>
<gene>
    <name evidence="5" type="ORF">ABOZ73_05695</name>
</gene>
<dbReference type="GO" id="GO:0008237">
    <property type="term" value="F:metallopeptidase activity"/>
    <property type="evidence" value="ECO:0007669"/>
    <property type="project" value="UniProtKB-KW"/>
</dbReference>
<feature type="chain" id="PRO_5044330056" evidence="2">
    <location>
        <begin position="26"/>
        <end position="816"/>
    </location>
</feature>
<evidence type="ECO:0000256" key="1">
    <source>
        <dbReference type="SAM" id="MobiDB-lite"/>
    </source>
</evidence>
<dbReference type="InterPro" id="IPR033413">
    <property type="entry name" value="DUF5117"/>
</dbReference>
<name>A0AB39KVX1_9CAUL</name>
<evidence type="ECO:0000259" key="4">
    <source>
        <dbReference type="Pfam" id="PF17148"/>
    </source>
</evidence>
<evidence type="ECO:0000256" key="2">
    <source>
        <dbReference type="SAM" id="SignalP"/>
    </source>
</evidence>
<feature type="region of interest" description="Disordered" evidence="1">
    <location>
        <begin position="793"/>
        <end position="816"/>
    </location>
</feature>
<dbReference type="Pfam" id="PF16313">
    <property type="entry name" value="DUF4953"/>
    <property type="match status" value="1"/>
</dbReference>
<keyword evidence="2" id="KW-0732">Signal</keyword>
<dbReference type="Pfam" id="PF17148">
    <property type="entry name" value="DUF5117"/>
    <property type="match status" value="1"/>
</dbReference>
<dbReference type="InterPro" id="IPR034032">
    <property type="entry name" value="Zn_MMP-like_bac"/>
</dbReference>
<dbReference type="InterPro" id="IPR024079">
    <property type="entry name" value="MetalloPept_cat_dom_sf"/>
</dbReference>
<dbReference type="RefSeq" id="WP_369061430.1">
    <property type="nucleotide sequence ID" value="NZ_CP158375.1"/>
</dbReference>
<dbReference type="PANTHER" id="PTHR38478">
    <property type="entry name" value="PEPTIDASE M1A AND M12B"/>
    <property type="match status" value="1"/>
</dbReference>
<dbReference type="EMBL" id="CP158375">
    <property type="protein sequence ID" value="XDO97910.1"/>
    <property type="molecule type" value="Genomic_DNA"/>
</dbReference>
<organism evidence="5">
    <name type="scientific">Caulobacter sp. 73W</name>
    <dbReference type="NCBI Taxonomy" id="3161137"/>
    <lineage>
        <taxon>Bacteria</taxon>
        <taxon>Pseudomonadati</taxon>
        <taxon>Pseudomonadota</taxon>
        <taxon>Alphaproteobacteria</taxon>
        <taxon>Caulobacterales</taxon>
        <taxon>Caulobacteraceae</taxon>
        <taxon>Caulobacter</taxon>
    </lineage>
</organism>